<dbReference type="STRING" id="1163617.SCD_n00995"/>
<dbReference type="GO" id="GO:0045004">
    <property type="term" value="P:DNA replication proofreading"/>
    <property type="evidence" value="ECO:0007669"/>
    <property type="project" value="TreeGrafter"/>
</dbReference>
<dbReference type="InterPro" id="IPR013520">
    <property type="entry name" value="Ribonucl_H"/>
</dbReference>
<dbReference type="GO" id="GO:0008408">
    <property type="term" value="F:3'-5' exonuclease activity"/>
    <property type="evidence" value="ECO:0007669"/>
    <property type="project" value="TreeGrafter"/>
</dbReference>
<dbReference type="PANTHER" id="PTHR30231">
    <property type="entry name" value="DNA POLYMERASE III SUBUNIT EPSILON"/>
    <property type="match status" value="1"/>
</dbReference>
<accession>S6AJU4</accession>
<dbReference type="RefSeq" id="WP_021035791.1">
    <property type="nucleotide sequence ID" value="NC_022357.1"/>
</dbReference>
<comment type="function">
    <text evidence="2">DNA polymerase III is a complex, multichain enzyme responsible for most of the replicative synthesis in bacteria. The epsilon subunit contain the editing function and is a proofreading 3'-5' exonuclease.</text>
</comment>
<proteinExistence type="predicted"/>
<name>S6AJU4_SULDS</name>
<reference evidence="6 7" key="1">
    <citation type="journal article" date="2012" name="Appl. Environ. Microbiol.">
        <title>Draft genome sequence of a psychrotolerant sulfur-oxidizing bacterium, Sulfuricella denitrificans skB26, and proteomic insights into cold adaptation.</title>
        <authorList>
            <person name="Watanabe T."/>
            <person name="Kojima H."/>
            <person name="Fukui M."/>
        </authorList>
    </citation>
    <scope>NUCLEOTIDE SEQUENCE [LARGE SCALE GENOMIC DNA]</scope>
    <source>
        <strain evidence="7">skB26</strain>
    </source>
</reference>
<dbReference type="EC" id="2.7.7.7" evidence="1"/>
<dbReference type="Proteomes" id="UP000015559">
    <property type="component" value="Chromosome"/>
</dbReference>
<evidence type="ECO:0000256" key="3">
    <source>
        <dbReference type="ARBA" id="ARBA00026073"/>
    </source>
</evidence>
<dbReference type="Gene3D" id="3.30.420.10">
    <property type="entry name" value="Ribonuclease H-like superfamily/Ribonuclease H"/>
    <property type="match status" value="1"/>
</dbReference>
<dbReference type="GO" id="GO:0003887">
    <property type="term" value="F:DNA-directed DNA polymerase activity"/>
    <property type="evidence" value="ECO:0007669"/>
    <property type="project" value="UniProtKB-EC"/>
</dbReference>
<gene>
    <name evidence="6" type="ORF">SCD_n00995</name>
</gene>
<dbReference type="InterPro" id="IPR006054">
    <property type="entry name" value="DnaQ"/>
</dbReference>
<comment type="catalytic activity">
    <reaction evidence="4">
        <text>DNA(n) + a 2'-deoxyribonucleoside 5'-triphosphate = DNA(n+1) + diphosphate</text>
        <dbReference type="Rhea" id="RHEA:22508"/>
        <dbReference type="Rhea" id="RHEA-COMP:17339"/>
        <dbReference type="Rhea" id="RHEA-COMP:17340"/>
        <dbReference type="ChEBI" id="CHEBI:33019"/>
        <dbReference type="ChEBI" id="CHEBI:61560"/>
        <dbReference type="ChEBI" id="CHEBI:173112"/>
        <dbReference type="EC" id="2.7.7.7"/>
    </reaction>
</comment>
<dbReference type="SMART" id="SM00479">
    <property type="entry name" value="EXOIII"/>
    <property type="match status" value="1"/>
</dbReference>
<dbReference type="GO" id="GO:0005829">
    <property type="term" value="C:cytosol"/>
    <property type="evidence" value="ECO:0007669"/>
    <property type="project" value="TreeGrafter"/>
</dbReference>
<evidence type="ECO:0000256" key="2">
    <source>
        <dbReference type="ARBA" id="ARBA00025483"/>
    </source>
</evidence>
<dbReference type="InterPro" id="IPR036397">
    <property type="entry name" value="RNaseH_sf"/>
</dbReference>
<evidence type="ECO:0000256" key="1">
    <source>
        <dbReference type="ARBA" id="ARBA00012417"/>
    </source>
</evidence>
<dbReference type="AlphaFoldDB" id="S6AJU4"/>
<dbReference type="OrthoDB" id="9803913at2"/>
<dbReference type="PANTHER" id="PTHR30231:SF37">
    <property type="entry name" value="EXODEOXYRIBONUCLEASE 10"/>
    <property type="match status" value="1"/>
</dbReference>
<dbReference type="HOGENOM" id="CLU_047806_7_1_4"/>
<dbReference type="EMBL" id="AP013066">
    <property type="protein sequence ID" value="BAN34834.1"/>
    <property type="molecule type" value="Genomic_DNA"/>
</dbReference>
<evidence type="ECO:0000313" key="6">
    <source>
        <dbReference type="EMBL" id="BAN34834.1"/>
    </source>
</evidence>
<evidence type="ECO:0000259" key="5">
    <source>
        <dbReference type="SMART" id="SM00479"/>
    </source>
</evidence>
<keyword evidence="7" id="KW-1185">Reference proteome</keyword>
<keyword evidence="6" id="KW-0548">Nucleotidyltransferase</keyword>
<dbReference type="FunFam" id="3.30.420.10:FF:000045">
    <property type="entry name" value="3'-5' exonuclease DinG"/>
    <property type="match status" value="1"/>
</dbReference>
<organism evidence="6 7">
    <name type="scientific">Sulfuricella denitrificans (strain DSM 22764 / NBRC 105220 / skB26)</name>
    <dbReference type="NCBI Taxonomy" id="1163617"/>
    <lineage>
        <taxon>Bacteria</taxon>
        <taxon>Pseudomonadati</taxon>
        <taxon>Pseudomonadota</taxon>
        <taxon>Betaproteobacteria</taxon>
        <taxon>Nitrosomonadales</taxon>
        <taxon>Sulfuricellaceae</taxon>
        <taxon>Sulfuricella</taxon>
    </lineage>
</organism>
<sequence>METVAVIDFETTGLSPAMGDRATEVAVVIVADGKIVDRYQSLMNTGTRIPAFIEALTGISNTMISKAPPASEVMRALAEFVRDIPLVAHNASFDSKFLDAEWLRINQRRRQEFACSMLLARRIYPSAPNHKLGTLVRHLGLPSAARHHRALADAEMTAHLWVQMVSDIQQQYGLNTVPHEFLLALQKAPKTQMTSCVERAKCRLGL</sequence>
<feature type="domain" description="Exonuclease" evidence="5">
    <location>
        <begin position="3"/>
        <end position="170"/>
    </location>
</feature>
<dbReference type="Pfam" id="PF00929">
    <property type="entry name" value="RNase_T"/>
    <property type="match status" value="1"/>
</dbReference>
<keyword evidence="6" id="KW-0808">Transferase</keyword>
<protein>
    <recommendedName>
        <fullName evidence="1">DNA-directed DNA polymerase</fullName>
        <ecNumber evidence="1">2.7.7.7</ecNumber>
    </recommendedName>
</protein>
<dbReference type="KEGG" id="sdr:SCD_n00995"/>
<evidence type="ECO:0000313" key="7">
    <source>
        <dbReference type="Proteomes" id="UP000015559"/>
    </source>
</evidence>
<dbReference type="CDD" id="cd06127">
    <property type="entry name" value="DEDDh"/>
    <property type="match status" value="1"/>
</dbReference>
<dbReference type="NCBIfam" id="TIGR00573">
    <property type="entry name" value="dnaq"/>
    <property type="match status" value="1"/>
</dbReference>
<dbReference type="InterPro" id="IPR012337">
    <property type="entry name" value="RNaseH-like_sf"/>
</dbReference>
<dbReference type="SUPFAM" id="SSF53098">
    <property type="entry name" value="Ribonuclease H-like"/>
    <property type="match status" value="1"/>
</dbReference>
<comment type="subunit">
    <text evidence="3">DNA polymerase III contains a core (composed of alpha, epsilon and theta chains) that associates with a tau subunit. This core dimerizes to form the POLIII' complex. PolIII' associates with the gamma complex (composed of gamma, delta, delta', psi and chi chains) and with the beta chain to form the complete DNA polymerase III complex.</text>
</comment>
<dbReference type="eggNOG" id="COG0847">
    <property type="taxonomic scope" value="Bacteria"/>
</dbReference>
<dbReference type="GO" id="GO:0003677">
    <property type="term" value="F:DNA binding"/>
    <property type="evidence" value="ECO:0007669"/>
    <property type="project" value="InterPro"/>
</dbReference>
<evidence type="ECO:0000256" key="4">
    <source>
        <dbReference type="ARBA" id="ARBA00049244"/>
    </source>
</evidence>